<reference evidence="2" key="1">
    <citation type="journal article" date="2019" name="Curr. Biol.">
        <title>Genome Sequence of Striga asiatica Provides Insight into the Evolution of Plant Parasitism.</title>
        <authorList>
            <person name="Yoshida S."/>
            <person name="Kim S."/>
            <person name="Wafula E.K."/>
            <person name="Tanskanen J."/>
            <person name="Kim Y.M."/>
            <person name="Honaas L."/>
            <person name="Yang Z."/>
            <person name="Spallek T."/>
            <person name="Conn C.E."/>
            <person name="Ichihashi Y."/>
            <person name="Cheong K."/>
            <person name="Cui S."/>
            <person name="Der J.P."/>
            <person name="Gundlach H."/>
            <person name="Jiao Y."/>
            <person name="Hori C."/>
            <person name="Ishida J.K."/>
            <person name="Kasahara H."/>
            <person name="Kiba T."/>
            <person name="Kim M.S."/>
            <person name="Koo N."/>
            <person name="Laohavisit A."/>
            <person name="Lee Y.H."/>
            <person name="Lumba S."/>
            <person name="McCourt P."/>
            <person name="Mortimer J.C."/>
            <person name="Mutuku J.M."/>
            <person name="Nomura T."/>
            <person name="Sasaki-Sekimoto Y."/>
            <person name="Seto Y."/>
            <person name="Wang Y."/>
            <person name="Wakatake T."/>
            <person name="Sakakibara H."/>
            <person name="Demura T."/>
            <person name="Yamaguchi S."/>
            <person name="Yoneyama K."/>
            <person name="Manabe R.I."/>
            <person name="Nelson D.C."/>
            <person name="Schulman A.H."/>
            <person name="Timko M.P."/>
            <person name="dePamphilis C.W."/>
            <person name="Choi D."/>
            <person name="Shirasu K."/>
        </authorList>
    </citation>
    <scope>NUCLEOTIDE SEQUENCE [LARGE SCALE GENOMIC DNA]</scope>
    <source>
        <strain evidence="2">cv. UVA1</strain>
    </source>
</reference>
<evidence type="ECO:0000313" key="1">
    <source>
        <dbReference type="EMBL" id="GER47759.1"/>
    </source>
</evidence>
<keyword evidence="1" id="KW-0808">Transferase</keyword>
<dbReference type="EMBL" id="BKCP01008059">
    <property type="protein sequence ID" value="GER47759.1"/>
    <property type="molecule type" value="Genomic_DNA"/>
</dbReference>
<dbReference type="AlphaFoldDB" id="A0A5A7QRS4"/>
<dbReference type="Proteomes" id="UP000325081">
    <property type="component" value="Unassembled WGS sequence"/>
</dbReference>
<name>A0A5A7QRS4_STRAF</name>
<dbReference type="GO" id="GO:0016740">
    <property type="term" value="F:transferase activity"/>
    <property type="evidence" value="ECO:0007669"/>
    <property type="project" value="UniProtKB-KW"/>
</dbReference>
<gene>
    <name evidence="1" type="ORF">STAS_24907</name>
</gene>
<accession>A0A5A7QRS4</accession>
<organism evidence="1 2">
    <name type="scientific">Striga asiatica</name>
    <name type="common">Asiatic witchweed</name>
    <name type="synonym">Buchnera asiatica</name>
    <dbReference type="NCBI Taxonomy" id="4170"/>
    <lineage>
        <taxon>Eukaryota</taxon>
        <taxon>Viridiplantae</taxon>
        <taxon>Streptophyta</taxon>
        <taxon>Embryophyta</taxon>
        <taxon>Tracheophyta</taxon>
        <taxon>Spermatophyta</taxon>
        <taxon>Magnoliopsida</taxon>
        <taxon>eudicotyledons</taxon>
        <taxon>Gunneridae</taxon>
        <taxon>Pentapetalae</taxon>
        <taxon>asterids</taxon>
        <taxon>lamiids</taxon>
        <taxon>Lamiales</taxon>
        <taxon>Orobanchaceae</taxon>
        <taxon>Buchnereae</taxon>
        <taxon>Striga</taxon>
    </lineage>
</organism>
<evidence type="ECO:0000313" key="2">
    <source>
        <dbReference type="Proteomes" id="UP000325081"/>
    </source>
</evidence>
<keyword evidence="2" id="KW-1185">Reference proteome</keyword>
<protein>
    <submittedName>
        <fullName evidence="1">Aspartyl/glutamyl-tRNA(Asn/Gln) amidotransferasesubunit B</fullName>
    </submittedName>
</protein>
<sequence>MSHALLRIRLSLLKSSRKSRRSLLPIPCGSGCSETRNHLTLNSFPREPLLNWVSQGPLQLPPERPGRKERASGFSSYSSNKGLASGLALRIFFYTSLAFNRKVSFYLCPPFFQNKAKAILAICRLRTETADIRIKKRKGLSWS</sequence>
<comment type="caution">
    <text evidence="1">The sequence shown here is derived from an EMBL/GenBank/DDBJ whole genome shotgun (WGS) entry which is preliminary data.</text>
</comment>
<proteinExistence type="predicted"/>